<keyword evidence="3" id="KW-1185">Reference proteome</keyword>
<dbReference type="InterPro" id="IPR007404">
    <property type="entry name" value="YdjM-like"/>
</dbReference>
<organism evidence="2 3">
    <name type="scientific">Natronosalvus hydrolyticus</name>
    <dbReference type="NCBI Taxonomy" id="2979988"/>
    <lineage>
        <taxon>Archaea</taxon>
        <taxon>Methanobacteriati</taxon>
        <taxon>Methanobacteriota</taxon>
        <taxon>Stenosarchaea group</taxon>
        <taxon>Halobacteria</taxon>
        <taxon>Halobacteriales</taxon>
        <taxon>Natrialbaceae</taxon>
        <taxon>Natronosalvus</taxon>
    </lineage>
</organism>
<name>A0AAP2ZBT5_9EURY</name>
<sequence>MADVLTHVLVGYIVGVSLSFRYDWIKTEQVTLVMLGALAPDFMKIGLFVPDGYVAHLLGVPFSWSPLHTLVGTVIVISLISLLLAPEYRKGAIILLAIGVATHLVLDIALLTPTGEAYAVFWPLSSYRPPSGGLYLSTDRWPALVAATIAVALWAGRRYRSESAASSDL</sequence>
<gene>
    <name evidence="2" type="ORF">OB919_20240</name>
</gene>
<keyword evidence="1" id="KW-0472">Membrane</keyword>
<dbReference type="AlphaFoldDB" id="A0AAP2ZBT5"/>
<proteinExistence type="predicted"/>
<evidence type="ECO:0000313" key="2">
    <source>
        <dbReference type="EMBL" id="MCU4754281.1"/>
    </source>
</evidence>
<dbReference type="Pfam" id="PF04307">
    <property type="entry name" value="YdjM"/>
    <property type="match status" value="1"/>
</dbReference>
<comment type="caution">
    <text evidence="2">The sequence shown here is derived from an EMBL/GenBank/DDBJ whole genome shotgun (WGS) entry which is preliminary data.</text>
</comment>
<dbReference type="GO" id="GO:0016787">
    <property type="term" value="F:hydrolase activity"/>
    <property type="evidence" value="ECO:0007669"/>
    <property type="project" value="UniProtKB-KW"/>
</dbReference>
<feature type="transmembrane region" description="Helical" evidence="1">
    <location>
        <begin position="67"/>
        <end position="85"/>
    </location>
</feature>
<feature type="transmembrane region" description="Helical" evidence="1">
    <location>
        <begin position="92"/>
        <end position="112"/>
    </location>
</feature>
<dbReference type="Proteomes" id="UP001321047">
    <property type="component" value="Unassembled WGS sequence"/>
</dbReference>
<reference evidence="2 3" key="1">
    <citation type="submission" date="2022-09" db="EMBL/GenBank/DDBJ databases">
        <title>Enrichment on poylsaccharides allowed isolation of novel metabolic and taxonomic groups of Haloarchaea.</title>
        <authorList>
            <person name="Sorokin D.Y."/>
            <person name="Elcheninov A.G."/>
            <person name="Khizhniak T.V."/>
            <person name="Kolganova T.V."/>
            <person name="Kublanov I.V."/>
        </authorList>
    </citation>
    <scope>NUCLEOTIDE SEQUENCE [LARGE SCALE GENOMIC DNA]</scope>
    <source>
        <strain evidence="2 3">AArc-curdl1</strain>
    </source>
</reference>
<evidence type="ECO:0000256" key="1">
    <source>
        <dbReference type="SAM" id="Phobius"/>
    </source>
</evidence>
<keyword evidence="2" id="KW-0378">Hydrolase</keyword>
<dbReference type="EMBL" id="JAOPJZ010000035">
    <property type="protein sequence ID" value="MCU4754281.1"/>
    <property type="molecule type" value="Genomic_DNA"/>
</dbReference>
<feature type="transmembrane region" description="Helical" evidence="1">
    <location>
        <begin position="132"/>
        <end position="155"/>
    </location>
</feature>
<protein>
    <submittedName>
        <fullName evidence="2">Metal-dependent hydrolase</fullName>
    </submittedName>
</protein>
<dbReference type="RefSeq" id="WP_342810582.1">
    <property type="nucleotide sequence ID" value="NZ_JAOPJZ010000035.1"/>
</dbReference>
<evidence type="ECO:0000313" key="3">
    <source>
        <dbReference type="Proteomes" id="UP001321047"/>
    </source>
</evidence>
<keyword evidence="1" id="KW-0812">Transmembrane</keyword>
<accession>A0AAP2ZBT5</accession>
<keyword evidence="1" id="KW-1133">Transmembrane helix</keyword>